<dbReference type="KEGG" id="dog:HP555_10030"/>
<dbReference type="EMBL" id="CP054140">
    <property type="protein sequence ID" value="QQG66177.1"/>
    <property type="molecule type" value="Genomic_DNA"/>
</dbReference>
<proteinExistence type="predicted"/>
<name>A0A7T5VE16_9BACT</name>
<dbReference type="AlphaFoldDB" id="A0A7T5VE16"/>
<keyword evidence="2" id="KW-1185">Reference proteome</keyword>
<sequence>MHNQLFRLLFVMLLCTFTGCAKDRYSGGSAMRGSMESTEQWNVLANHVADRINNELIRQQRLDATVYVRHSCGQAGICGSHDSFPFDEGFNDLLTTQLVNFGVHTVRTPEKKSLVIEYKVQTVYHPSEYRAWSWPKPGALIALAAGIVVFEDAPWELIAAATAIDVFRSNYQSGGHYEVIITTSILDKHHYLMRSSDIYYIKNADYWHYQAALPATEIRLTGSKSSVAPPPPQKTAL</sequence>
<organism evidence="1 2">
    <name type="scientific">Desulfobulbus oligotrophicus</name>
    <dbReference type="NCBI Taxonomy" id="1909699"/>
    <lineage>
        <taxon>Bacteria</taxon>
        <taxon>Pseudomonadati</taxon>
        <taxon>Thermodesulfobacteriota</taxon>
        <taxon>Desulfobulbia</taxon>
        <taxon>Desulfobulbales</taxon>
        <taxon>Desulfobulbaceae</taxon>
        <taxon>Desulfobulbus</taxon>
    </lineage>
</organism>
<evidence type="ECO:0000313" key="1">
    <source>
        <dbReference type="EMBL" id="QQG66177.1"/>
    </source>
</evidence>
<reference evidence="1 2" key="1">
    <citation type="submission" date="2020-05" db="EMBL/GenBank/DDBJ databases">
        <title>Complete genome of Desulfobulbus oligotrophicus.</title>
        <authorList>
            <person name="Podar M."/>
        </authorList>
    </citation>
    <scope>NUCLEOTIDE SEQUENCE [LARGE SCALE GENOMIC DNA]</scope>
    <source>
        <strain evidence="1 2">Prop6</strain>
    </source>
</reference>
<gene>
    <name evidence="1" type="ORF">HP555_10030</name>
</gene>
<dbReference type="Proteomes" id="UP000596092">
    <property type="component" value="Chromosome"/>
</dbReference>
<evidence type="ECO:0008006" key="3">
    <source>
        <dbReference type="Google" id="ProtNLM"/>
    </source>
</evidence>
<protein>
    <recommendedName>
        <fullName evidence="3">Lipoprotein</fullName>
    </recommendedName>
</protein>
<evidence type="ECO:0000313" key="2">
    <source>
        <dbReference type="Proteomes" id="UP000596092"/>
    </source>
</evidence>
<dbReference type="RefSeq" id="WP_199262078.1">
    <property type="nucleotide sequence ID" value="NZ_CP054140.1"/>
</dbReference>
<accession>A0A7T5VE16</accession>
<dbReference type="PROSITE" id="PS51257">
    <property type="entry name" value="PROKAR_LIPOPROTEIN"/>
    <property type="match status" value="1"/>
</dbReference>